<name>A0A9Q3F8V6_9BASI</name>
<proteinExistence type="predicted"/>
<dbReference type="Proteomes" id="UP000765509">
    <property type="component" value="Unassembled WGS sequence"/>
</dbReference>
<dbReference type="EMBL" id="AVOT02039768">
    <property type="protein sequence ID" value="MBW0534869.1"/>
    <property type="molecule type" value="Genomic_DNA"/>
</dbReference>
<gene>
    <name evidence="1" type="ORF">O181_074584</name>
</gene>
<protein>
    <submittedName>
        <fullName evidence="1">Uncharacterized protein</fullName>
    </submittedName>
</protein>
<evidence type="ECO:0000313" key="2">
    <source>
        <dbReference type="Proteomes" id="UP000765509"/>
    </source>
</evidence>
<dbReference type="OrthoDB" id="3248986at2759"/>
<evidence type="ECO:0000313" key="1">
    <source>
        <dbReference type="EMBL" id="MBW0534869.1"/>
    </source>
</evidence>
<dbReference type="AlphaFoldDB" id="A0A9Q3F8V6"/>
<organism evidence="1 2">
    <name type="scientific">Austropuccinia psidii MF-1</name>
    <dbReference type="NCBI Taxonomy" id="1389203"/>
    <lineage>
        <taxon>Eukaryota</taxon>
        <taxon>Fungi</taxon>
        <taxon>Dikarya</taxon>
        <taxon>Basidiomycota</taxon>
        <taxon>Pucciniomycotina</taxon>
        <taxon>Pucciniomycetes</taxon>
        <taxon>Pucciniales</taxon>
        <taxon>Sphaerophragmiaceae</taxon>
        <taxon>Austropuccinia</taxon>
    </lineage>
</organism>
<comment type="caution">
    <text evidence="1">The sequence shown here is derived from an EMBL/GenBank/DDBJ whole genome shotgun (WGS) entry which is preliminary data.</text>
</comment>
<reference evidence="1" key="1">
    <citation type="submission" date="2021-03" db="EMBL/GenBank/DDBJ databases">
        <title>Draft genome sequence of rust myrtle Austropuccinia psidii MF-1, a brazilian biotype.</title>
        <authorList>
            <person name="Quecine M.C."/>
            <person name="Pachon D.M.R."/>
            <person name="Bonatelli M.L."/>
            <person name="Correr F.H."/>
            <person name="Franceschini L.M."/>
            <person name="Leite T.F."/>
            <person name="Margarido G.R.A."/>
            <person name="Almeida C.A."/>
            <person name="Ferrarezi J.A."/>
            <person name="Labate C.A."/>
        </authorList>
    </citation>
    <scope>NUCLEOTIDE SEQUENCE</scope>
    <source>
        <strain evidence="1">MF-1</strain>
    </source>
</reference>
<sequence length="126" mass="14089">MWLHLVCGLSKLNCKRARDDLVERSLSVSGRFGFNCKFDSSTSHDVRAMNKRLSLEASFERYVCCLKCFSLYDIETAPDNCGYQAASKSKPCGAELFKSNPVSGILKTQHKNQIQNDGLVQPLGKH</sequence>
<keyword evidence="2" id="KW-1185">Reference proteome</keyword>
<accession>A0A9Q3F8V6</accession>